<dbReference type="Gene3D" id="1.20.120.1020">
    <property type="entry name" value="Prion-inhibition and propagation, HeLo domain"/>
    <property type="match status" value="1"/>
</dbReference>
<dbReference type="SUPFAM" id="SSF56112">
    <property type="entry name" value="Protein kinase-like (PK-like)"/>
    <property type="match status" value="1"/>
</dbReference>
<reference evidence="3" key="1">
    <citation type="submission" date="2021-10" db="EMBL/GenBank/DDBJ databases">
        <authorList>
            <person name="Piombo E."/>
        </authorList>
    </citation>
    <scope>NUCLEOTIDE SEQUENCE</scope>
</reference>
<evidence type="ECO:0000313" key="4">
    <source>
        <dbReference type="Proteomes" id="UP000775872"/>
    </source>
</evidence>
<dbReference type="InterPro" id="IPR056002">
    <property type="entry name" value="DUF7580"/>
</dbReference>
<comment type="caution">
    <text evidence="3">The sequence shown here is derived from an EMBL/GenBank/DDBJ whole genome shotgun (WGS) entry which is preliminary data.</text>
</comment>
<dbReference type="Gene3D" id="1.10.510.10">
    <property type="entry name" value="Transferase(Phosphotransferase) domain 1"/>
    <property type="match status" value="1"/>
</dbReference>
<evidence type="ECO:0000256" key="1">
    <source>
        <dbReference type="SAM" id="MobiDB-lite"/>
    </source>
</evidence>
<dbReference type="GO" id="GO:0004672">
    <property type="term" value="F:protein kinase activity"/>
    <property type="evidence" value="ECO:0007669"/>
    <property type="project" value="InterPro"/>
</dbReference>
<dbReference type="GO" id="GO:0005524">
    <property type="term" value="F:ATP binding"/>
    <property type="evidence" value="ECO:0007669"/>
    <property type="project" value="InterPro"/>
</dbReference>
<accession>A0A9P0EDL4</accession>
<feature type="compositionally biased region" description="Basic and acidic residues" evidence="1">
    <location>
        <begin position="258"/>
        <end position="272"/>
    </location>
</feature>
<dbReference type="InterPro" id="IPR029498">
    <property type="entry name" value="HeLo_dom"/>
</dbReference>
<dbReference type="PROSITE" id="PS50011">
    <property type="entry name" value="PROTEIN_KINASE_DOM"/>
    <property type="match status" value="1"/>
</dbReference>
<name>A0A9P0EDL4_9HYPO</name>
<organism evidence="3 4">
    <name type="scientific">Clonostachys solani</name>
    <dbReference type="NCBI Taxonomy" id="160281"/>
    <lineage>
        <taxon>Eukaryota</taxon>
        <taxon>Fungi</taxon>
        <taxon>Dikarya</taxon>
        <taxon>Ascomycota</taxon>
        <taxon>Pezizomycotina</taxon>
        <taxon>Sordariomycetes</taxon>
        <taxon>Hypocreomycetidae</taxon>
        <taxon>Hypocreales</taxon>
        <taxon>Bionectriaceae</taxon>
        <taxon>Clonostachys</taxon>
    </lineage>
</organism>
<feature type="compositionally biased region" description="Basic and acidic residues" evidence="1">
    <location>
        <begin position="114"/>
        <end position="140"/>
    </location>
</feature>
<protein>
    <recommendedName>
        <fullName evidence="2">Protein kinase domain-containing protein</fullName>
    </recommendedName>
</protein>
<evidence type="ECO:0000313" key="3">
    <source>
        <dbReference type="EMBL" id="CAH0049581.1"/>
    </source>
</evidence>
<dbReference type="InterPro" id="IPR000719">
    <property type="entry name" value="Prot_kinase_dom"/>
</dbReference>
<dbReference type="PANTHER" id="PTHR37542">
    <property type="entry name" value="HELO DOMAIN-CONTAINING PROTEIN-RELATED"/>
    <property type="match status" value="1"/>
</dbReference>
<proteinExistence type="predicted"/>
<dbReference type="InterPro" id="IPR038305">
    <property type="entry name" value="HeLo_sf"/>
</dbReference>
<dbReference type="OrthoDB" id="1911848at2759"/>
<gene>
    <name evidence="3" type="ORF">CSOL1703_00001539</name>
</gene>
<dbReference type="InterPro" id="IPR011009">
    <property type="entry name" value="Kinase-like_dom_sf"/>
</dbReference>
<dbReference type="Pfam" id="PF24476">
    <property type="entry name" value="DUF7580"/>
    <property type="match status" value="1"/>
</dbReference>
<evidence type="ECO:0000259" key="2">
    <source>
        <dbReference type="PROSITE" id="PS50011"/>
    </source>
</evidence>
<dbReference type="PANTHER" id="PTHR37542:SF1">
    <property type="entry name" value="PRION-INHIBITION AND PROPAGATION HELO DOMAIN-CONTAINING PROTEIN"/>
    <property type="match status" value="1"/>
</dbReference>
<keyword evidence="4" id="KW-1185">Reference proteome</keyword>
<feature type="region of interest" description="Disordered" evidence="1">
    <location>
        <begin position="251"/>
        <end position="272"/>
    </location>
</feature>
<dbReference type="Proteomes" id="UP000775872">
    <property type="component" value="Unassembled WGS sequence"/>
</dbReference>
<sequence length="561" mass="63074">MAEIIGTTVGVVGFLGQLFHGCVKAYGYFTEATHMDGDSQKLLCKVRIEEMRLVVWGREWGVVEGNFEAHLDRSERSNPQLRALAKQILEELHGTVTDFRKLKETYGLVDEPGEQTKTKNKGDSKPSPKDESANPLKSEKSWRRELTLRSKWVIGDKSKFITLLNDLKDFNDGLERLFPPSQVQSFRRAWTHQLLETAQRDLNKLSLLENASSGIYPHLTNSANLKKLRINLDTKPQSSFKPTYRLKVPRPALSFPEHQTDDEKHDETTDGPRRFQAQHETAGDVVIEWVDYDRDALDERLAHLRRMDDLARMMHSASDCHPDLQSVDCLGYTDDADRSRYGLVYKAPAPSHSTLHTLISSPDLKTPDLDDRVRLAASLAVALWSLHSLDWLHKSLRADNILFFPSAFSAAARSPTAAAALVPDISTPFLVGFDASRPDLDTALSLAPRRAPSPVANLHRHPSSLRGLPYCKAFDVYSLGLLLLEIGLWKVLRSYHRPHYSPERWRDKVVLPVLVPGLGSKVGKRYKEVVEMCLGADEGMTSGEAGKLMESVVSKLESIRL</sequence>
<dbReference type="EMBL" id="CABFOC020000035">
    <property type="protein sequence ID" value="CAH0049581.1"/>
    <property type="molecule type" value="Genomic_DNA"/>
</dbReference>
<dbReference type="Pfam" id="PF14479">
    <property type="entry name" value="HeLo"/>
    <property type="match status" value="1"/>
</dbReference>
<dbReference type="AlphaFoldDB" id="A0A9P0EDL4"/>
<feature type="domain" description="Protein kinase" evidence="2">
    <location>
        <begin position="205"/>
        <end position="561"/>
    </location>
</feature>
<feature type="region of interest" description="Disordered" evidence="1">
    <location>
        <begin position="110"/>
        <end position="140"/>
    </location>
</feature>